<keyword evidence="6" id="KW-0158">Chromosome</keyword>
<evidence type="ECO:0000256" key="9">
    <source>
        <dbReference type="ARBA" id="ARBA00023015"/>
    </source>
</evidence>
<evidence type="ECO:0000313" key="16">
    <source>
        <dbReference type="Proteomes" id="UP000250266"/>
    </source>
</evidence>
<gene>
    <name evidence="15" type="ORF">K432DRAFT_405396</name>
</gene>
<evidence type="ECO:0000256" key="2">
    <source>
        <dbReference type="ARBA" id="ARBA00004574"/>
    </source>
</evidence>
<evidence type="ECO:0000256" key="11">
    <source>
        <dbReference type="ARBA" id="ARBA00023163"/>
    </source>
</evidence>
<sequence length="90" mass="9847">MPNLAATYTSPSYSSSSPKIFIHPLPTLRTSIASDRTAYLSTLRSSITLLQTSINAFLTQRMEEDNTASAKGVDEAKEEENYGEEISGQD</sequence>
<dbReference type="Pfam" id="PF08738">
    <property type="entry name" value="Gon7"/>
    <property type="match status" value="1"/>
</dbReference>
<dbReference type="AlphaFoldDB" id="A0A8E2E938"/>
<evidence type="ECO:0000256" key="13">
    <source>
        <dbReference type="ARBA" id="ARBA00025393"/>
    </source>
</evidence>
<name>A0A8E2E938_9PEZI</name>
<comment type="subcellular location">
    <subcellularLocation>
        <location evidence="2">Chromosome</location>
        <location evidence="2">Telomere</location>
    </subcellularLocation>
    <subcellularLocation>
        <location evidence="1">Nucleus</location>
    </subcellularLocation>
</comment>
<reference evidence="15 16" key="1">
    <citation type="journal article" date="2016" name="Nat. Commun.">
        <title>Ectomycorrhizal ecology is imprinted in the genome of the dominant symbiotic fungus Cenococcum geophilum.</title>
        <authorList>
            <consortium name="DOE Joint Genome Institute"/>
            <person name="Peter M."/>
            <person name="Kohler A."/>
            <person name="Ohm R.A."/>
            <person name="Kuo A."/>
            <person name="Krutzmann J."/>
            <person name="Morin E."/>
            <person name="Arend M."/>
            <person name="Barry K.W."/>
            <person name="Binder M."/>
            <person name="Choi C."/>
            <person name="Clum A."/>
            <person name="Copeland A."/>
            <person name="Grisel N."/>
            <person name="Haridas S."/>
            <person name="Kipfer T."/>
            <person name="LaButti K."/>
            <person name="Lindquist E."/>
            <person name="Lipzen A."/>
            <person name="Maire R."/>
            <person name="Meier B."/>
            <person name="Mihaltcheva S."/>
            <person name="Molinier V."/>
            <person name="Murat C."/>
            <person name="Poggeler S."/>
            <person name="Quandt C.A."/>
            <person name="Sperisen C."/>
            <person name="Tritt A."/>
            <person name="Tisserant E."/>
            <person name="Crous P.W."/>
            <person name="Henrissat B."/>
            <person name="Nehls U."/>
            <person name="Egli S."/>
            <person name="Spatafora J.W."/>
            <person name="Grigoriev I.V."/>
            <person name="Martin F.M."/>
        </authorList>
    </citation>
    <scope>NUCLEOTIDE SEQUENCE [LARGE SCALE GENOMIC DNA]</scope>
    <source>
        <strain evidence="15 16">CBS 459.81</strain>
    </source>
</reference>
<keyword evidence="10" id="KW-0010">Activator</keyword>
<dbReference type="InterPro" id="IPR014849">
    <property type="entry name" value="EKC/KEOPS_Gon7"/>
</dbReference>
<keyword evidence="9" id="KW-0805">Transcription regulation</keyword>
<evidence type="ECO:0000313" key="15">
    <source>
        <dbReference type="EMBL" id="OCK79657.1"/>
    </source>
</evidence>
<dbReference type="EMBL" id="KV744994">
    <property type="protein sequence ID" value="OCK79657.1"/>
    <property type="molecule type" value="Genomic_DNA"/>
</dbReference>
<comment type="similarity">
    <text evidence="3">Belongs to the GON7 family.</text>
</comment>
<evidence type="ECO:0000256" key="4">
    <source>
        <dbReference type="ARBA" id="ARBA00011534"/>
    </source>
</evidence>
<evidence type="ECO:0000256" key="14">
    <source>
        <dbReference type="SAM" id="MobiDB-lite"/>
    </source>
</evidence>
<evidence type="ECO:0000256" key="7">
    <source>
        <dbReference type="ARBA" id="ARBA00022694"/>
    </source>
</evidence>
<evidence type="ECO:0000256" key="1">
    <source>
        <dbReference type="ARBA" id="ARBA00004123"/>
    </source>
</evidence>
<evidence type="ECO:0000256" key="5">
    <source>
        <dbReference type="ARBA" id="ARBA00019746"/>
    </source>
</evidence>
<keyword evidence="7" id="KW-0819">tRNA processing</keyword>
<dbReference type="GO" id="GO:0000781">
    <property type="term" value="C:chromosome, telomeric region"/>
    <property type="evidence" value="ECO:0007669"/>
    <property type="project" value="UniProtKB-SubCell"/>
</dbReference>
<keyword evidence="12" id="KW-0539">Nucleus</keyword>
<protein>
    <recommendedName>
        <fullName evidence="5">EKC/KEOPS complex subunit GON7</fullName>
    </recommendedName>
</protein>
<keyword evidence="11" id="KW-0804">Transcription</keyword>
<dbReference type="OrthoDB" id="2288868at2759"/>
<proteinExistence type="inferred from homology"/>
<accession>A0A8E2E938</accession>
<evidence type="ECO:0000256" key="8">
    <source>
        <dbReference type="ARBA" id="ARBA00022895"/>
    </source>
</evidence>
<evidence type="ECO:0000256" key="6">
    <source>
        <dbReference type="ARBA" id="ARBA00022454"/>
    </source>
</evidence>
<organism evidence="15 16">
    <name type="scientific">Lepidopterella palustris CBS 459.81</name>
    <dbReference type="NCBI Taxonomy" id="1314670"/>
    <lineage>
        <taxon>Eukaryota</taxon>
        <taxon>Fungi</taxon>
        <taxon>Dikarya</taxon>
        <taxon>Ascomycota</taxon>
        <taxon>Pezizomycotina</taxon>
        <taxon>Dothideomycetes</taxon>
        <taxon>Pleosporomycetidae</taxon>
        <taxon>Mytilinidiales</taxon>
        <taxon>Argynnaceae</taxon>
        <taxon>Lepidopterella</taxon>
    </lineage>
</organism>
<keyword evidence="8" id="KW-0779">Telomere</keyword>
<dbReference type="GO" id="GO:0008033">
    <property type="term" value="P:tRNA processing"/>
    <property type="evidence" value="ECO:0007669"/>
    <property type="project" value="UniProtKB-KW"/>
</dbReference>
<keyword evidence="16" id="KW-1185">Reference proteome</keyword>
<evidence type="ECO:0000256" key="10">
    <source>
        <dbReference type="ARBA" id="ARBA00023159"/>
    </source>
</evidence>
<comment type="function">
    <text evidence="13">Component of the EKC/KEOPS complex that is required for the formation of a threonylcarbamoyl group on adenosine at position 37 (t(6)A37) in tRNAs that read codons beginning with adenine. The complex is probably involved in the transfer of the threonylcarbamoyl moiety of threonylcarbamoyl-AMP (TC-AMP) to the N6 group of A37. GON7 likely plays a supporting role to the catalytic subunit KAE1 in the complex. The EKC/KEOPS complex also promotes both telomere uncapping and telomere elongation. The complex is required for efficient recruitment of transcriptional coactivators.</text>
</comment>
<feature type="region of interest" description="Disordered" evidence="14">
    <location>
        <begin position="60"/>
        <end position="90"/>
    </location>
</feature>
<evidence type="ECO:0000256" key="12">
    <source>
        <dbReference type="ARBA" id="ARBA00023242"/>
    </source>
</evidence>
<dbReference type="GO" id="GO:0005634">
    <property type="term" value="C:nucleus"/>
    <property type="evidence" value="ECO:0007669"/>
    <property type="project" value="UniProtKB-SubCell"/>
</dbReference>
<dbReference type="Proteomes" id="UP000250266">
    <property type="component" value="Unassembled WGS sequence"/>
</dbReference>
<evidence type="ECO:0000256" key="3">
    <source>
        <dbReference type="ARBA" id="ARBA00008529"/>
    </source>
</evidence>
<comment type="subunit">
    <text evidence="4">Component of the EKC/KEOPS complex composed of at least BUD32, CGI121, GON7, KAE1 and PCC1; the whole complex dimerizes.</text>
</comment>